<keyword evidence="4" id="KW-0238">DNA-binding</keyword>
<dbReference type="SMART" id="SM00384">
    <property type="entry name" value="AT_hook"/>
    <property type="match status" value="4"/>
</dbReference>
<dbReference type="InterPro" id="IPR036390">
    <property type="entry name" value="WH_DNA-bd_sf"/>
</dbReference>
<dbReference type="GO" id="GO:0006355">
    <property type="term" value="P:regulation of DNA-templated transcription"/>
    <property type="evidence" value="ECO:0007669"/>
    <property type="project" value="InterPro"/>
</dbReference>
<dbReference type="GO" id="GO:0045910">
    <property type="term" value="P:negative regulation of DNA recombination"/>
    <property type="evidence" value="ECO:0007669"/>
    <property type="project" value="TreeGrafter"/>
</dbReference>
<dbReference type="PRINTS" id="PR00929">
    <property type="entry name" value="ATHOOK"/>
</dbReference>
<evidence type="ECO:0000256" key="9">
    <source>
        <dbReference type="SAM" id="Phobius"/>
    </source>
</evidence>
<name>A0A0E0QJB1_ORYRU</name>
<evidence type="ECO:0000256" key="7">
    <source>
        <dbReference type="ARBA" id="ARBA00076335"/>
    </source>
</evidence>
<dbReference type="PROSITE" id="PS51504">
    <property type="entry name" value="H15"/>
    <property type="match status" value="1"/>
</dbReference>
<dbReference type="Gene3D" id="1.10.10.10">
    <property type="entry name" value="Winged helix-like DNA-binding domain superfamily/Winged helix DNA-binding domain"/>
    <property type="match status" value="1"/>
</dbReference>
<dbReference type="GO" id="GO:0030261">
    <property type="term" value="P:chromosome condensation"/>
    <property type="evidence" value="ECO:0007669"/>
    <property type="project" value="TreeGrafter"/>
</dbReference>
<dbReference type="OMA" id="TWFVIRV"/>
<evidence type="ECO:0000313" key="11">
    <source>
        <dbReference type="EnsemblPlants" id="ORUFI08G17340.1"/>
    </source>
</evidence>
<feature type="transmembrane region" description="Helical" evidence="9">
    <location>
        <begin position="321"/>
        <end position="342"/>
    </location>
</feature>
<dbReference type="SUPFAM" id="SSF46785">
    <property type="entry name" value="Winged helix' DNA-binding domain"/>
    <property type="match status" value="1"/>
</dbReference>
<reference evidence="12" key="1">
    <citation type="submission" date="2013-06" db="EMBL/GenBank/DDBJ databases">
        <authorList>
            <person name="Zhao Q."/>
        </authorList>
    </citation>
    <scope>NUCLEOTIDE SEQUENCE</scope>
    <source>
        <strain evidence="12">cv. W1943</strain>
    </source>
</reference>
<dbReference type="GO" id="GO:0005730">
    <property type="term" value="C:nucleolus"/>
    <property type="evidence" value="ECO:0007669"/>
    <property type="project" value="UniProtKB-SubCell"/>
</dbReference>
<dbReference type="InterPro" id="IPR017956">
    <property type="entry name" value="AT_hook_DNA-bd_motif"/>
</dbReference>
<dbReference type="GO" id="GO:0003690">
    <property type="term" value="F:double-stranded DNA binding"/>
    <property type="evidence" value="ECO:0007669"/>
    <property type="project" value="TreeGrafter"/>
</dbReference>
<dbReference type="HOGENOM" id="CLU_580599_0_0_1"/>
<keyword evidence="2" id="KW-0677">Repeat</keyword>
<dbReference type="Proteomes" id="UP000008022">
    <property type="component" value="Unassembled WGS sequence"/>
</dbReference>
<dbReference type="eggNOG" id="ENOG502RXFH">
    <property type="taxonomic scope" value="Eukaryota"/>
</dbReference>
<evidence type="ECO:0000313" key="12">
    <source>
        <dbReference type="Proteomes" id="UP000008022"/>
    </source>
</evidence>
<proteinExistence type="predicted"/>
<evidence type="ECO:0000256" key="2">
    <source>
        <dbReference type="ARBA" id="ARBA00022737"/>
    </source>
</evidence>
<feature type="compositionally biased region" description="Pro residues" evidence="8">
    <location>
        <begin position="100"/>
        <end position="112"/>
    </location>
</feature>
<feature type="transmembrane region" description="Helical" evidence="9">
    <location>
        <begin position="167"/>
        <end position="189"/>
    </location>
</feature>
<accession>A0A0E0QJB1</accession>
<dbReference type="InterPro" id="IPR022256">
    <property type="entry name" value="DUF3778"/>
</dbReference>
<dbReference type="Pfam" id="PF12620">
    <property type="entry name" value="DUF3778"/>
    <property type="match status" value="1"/>
</dbReference>
<keyword evidence="12" id="KW-1185">Reference proteome</keyword>
<evidence type="ECO:0000256" key="1">
    <source>
        <dbReference type="ARBA" id="ARBA00004604"/>
    </source>
</evidence>
<dbReference type="PANTHER" id="PTHR11467">
    <property type="entry name" value="HISTONE H1"/>
    <property type="match status" value="1"/>
</dbReference>
<comment type="subcellular location">
    <subcellularLocation>
        <location evidence="1">Nucleus</location>
        <location evidence="1">Nucleolus</location>
    </subcellularLocation>
</comment>
<evidence type="ECO:0000256" key="3">
    <source>
        <dbReference type="ARBA" id="ARBA00022990"/>
    </source>
</evidence>
<feature type="region of interest" description="Disordered" evidence="8">
    <location>
        <begin position="80"/>
        <end position="162"/>
    </location>
</feature>
<evidence type="ECO:0000256" key="5">
    <source>
        <dbReference type="ARBA" id="ARBA00023242"/>
    </source>
</evidence>
<feature type="domain" description="H15" evidence="10">
    <location>
        <begin position="12"/>
        <end position="82"/>
    </location>
</feature>
<keyword evidence="3" id="KW-0007">Acetylation</keyword>
<protein>
    <recommendedName>
        <fullName evidence="6">HMG-Y-related protein A</fullName>
    </recommendedName>
    <alternativeName>
        <fullName evidence="7">High mobility group A protein</fullName>
    </alternativeName>
</protein>
<dbReference type="InterPro" id="IPR005818">
    <property type="entry name" value="Histone_H1/H5_H15"/>
</dbReference>
<evidence type="ECO:0000256" key="6">
    <source>
        <dbReference type="ARBA" id="ARBA00068571"/>
    </source>
</evidence>
<feature type="transmembrane region" description="Helical" evidence="9">
    <location>
        <begin position="283"/>
        <end position="309"/>
    </location>
</feature>
<feature type="compositionally biased region" description="Basic residues" evidence="8">
    <location>
        <begin position="132"/>
        <end position="141"/>
    </location>
</feature>
<evidence type="ECO:0000256" key="8">
    <source>
        <dbReference type="SAM" id="MobiDB-lite"/>
    </source>
</evidence>
<dbReference type="GO" id="GO:0000786">
    <property type="term" value="C:nucleosome"/>
    <property type="evidence" value="ECO:0007669"/>
    <property type="project" value="InterPro"/>
</dbReference>
<dbReference type="Gramene" id="ORUFI08G17340.1">
    <property type="protein sequence ID" value="ORUFI08G17340.1"/>
    <property type="gene ID" value="ORUFI08G17340"/>
</dbReference>
<keyword evidence="5" id="KW-0539">Nucleus</keyword>
<dbReference type="Pfam" id="PF00538">
    <property type="entry name" value="Linker_histone"/>
    <property type="match status" value="1"/>
</dbReference>
<dbReference type="AlphaFoldDB" id="A0A0E0QJB1"/>
<organism evidence="11 12">
    <name type="scientific">Oryza rufipogon</name>
    <name type="common">Brownbeard rice</name>
    <name type="synonym">Asian wild rice</name>
    <dbReference type="NCBI Taxonomy" id="4529"/>
    <lineage>
        <taxon>Eukaryota</taxon>
        <taxon>Viridiplantae</taxon>
        <taxon>Streptophyta</taxon>
        <taxon>Embryophyta</taxon>
        <taxon>Tracheophyta</taxon>
        <taxon>Spermatophyta</taxon>
        <taxon>Magnoliopsida</taxon>
        <taxon>Liliopsida</taxon>
        <taxon>Poales</taxon>
        <taxon>Poaceae</taxon>
        <taxon>BOP clade</taxon>
        <taxon>Oryzoideae</taxon>
        <taxon>Oryzeae</taxon>
        <taxon>Oryzinae</taxon>
        <taxon>Oryza</taxon>
    </lineage>
</organism>
<keyword evidence="9" id="KW-0472">Membrane</keyword>
<dbReference type="GO" id="GO:0006334">
    <property type="term" value="P:nucleosome assembly"/>
    <property type="evidence" value="ECO:0007669"/>
    <property type="project" value="InterPro"/>
</dbReference>
<reference evidence="11" key="2">
    <citation type="submission" date="2015-06" db="UniProtKB">
        <authorList>
            <consortium name="EnsemblPlants"/>
        </authorList>
    </citation>
    <scope>IDENTIFICATION</scope>
</reference>
<dbReference type="PRINTS" id="PR00930">
    <property type="entry name" value="HIGHMOBLTYIY"/>
</dbReference>
<keyword evidence="9" id="KW-1133">Transmembrane helix</keyword>
<dbReference type="FunFam" id="1.10.10.10:FF:000537">
    <property type="entry name" value="HMG-Y-related protein A"/>
    <property type="match status" value="1"/>
</dbReference>
<evidence type="ECO:0000256" key="4">
    <source>
        <dbReference type="ARBA" id="ARBA00023125"/>
    </source>
</evidence>
<dbReference type="SMART" id="SM00526">
    <property type="entry name" value="H15"/>
    <property type="match status" value="1"/>
</dbReference>
<evidence type="ECO:0000259" key="10">
    <source>
        <dbReference type="PROSITE" id="PS51504"/>
    </source>
</evidence>
<dbReference type="InterPro" id="IPR000116">
    <property type="entry name" value="HMGA"/>
</dbReference>
<keyword evidence="9" id="KW-0812">Transmembrane</keyword>
<dbReference type="EnsemblPlants" id="ORUFI08G17340.1">
    <property type="protein sequence ID" value="ORUFI08G17340.1"/>
    <property type="gene ID" value="ORUFI08G17340"/>
</dbReference>
<dbReference type="PANTHER" id="PTHR11467:SF162">
    <property type="entry name" value="HMG-Y-RELATED PROTEIN A"/>
    <property type="match status" value="1"/>
</dbReference>
<dbReference type="GO" id="GO:0031492">
    <property type="term" value="F:nucleosomal DNA binding"/>
    <property type="evidence" value="ECO:0007669"/>
    <property type="project" value="TreeGrafter"/>
</dbReference>
<sequence>MAAADEASKPPPLPPYPEMILAAIEGLNEKSGSNKSAISKFIEGKYGDLPPAHASLLTAHLARMKESGELIFLKNNYFRADAPDAPPKRGRGRPPKPRDPNAPPPPPKPSSPRPRGRPPKSKDPISDAIPKSRGRPPKKAKTAPAPPPAAGDGSAPVKRGRGRPPKLVWPLMVAAGVLVSGGGGSWYLCASWTANRRHGGQIIPEQEPQSKIEFPDLDGLGGGGGGASGSGCRHPARVRVCVGGGDGVCVAPGTSVVVVEVATVSALSSALRRLSSPFAVPELAVALFPSVAPMLAVAPAGVGMCAMIGASSSVGGSGWLVVIYILLQAEAFGSLVIGCLFCSKSYGSMLQVALSLAISGLKARQKSIGSLSKAPLLLVGWSTFWPSLLIPSSRSRTWFVIRVELGPPVQFRLSGLLEFLRFNDESYGDVLLSPVTLTPKIYGSTTNLDLVPFPWRQPKGINGLSSGVHFN</sequence>
<dbReference type="InterPro" id="IPR036388">
    <property type="entry name" value="WH-like_DNA-bd_sf"/>
</dbReference>
<dbReference type="STRING" id="4529.A0A0E0QJB1"/>